<dbReference type="PANTHER" id="PTHR43757">
    <property type="entry name" value="AMINOMETHYLTRANSFERASE"/>
    <property type="match status" value="1"/>
</dbReference>
<keyword evidence="7" id="KW-1185">Reference proteome</keyword>
<dbReference type="OrthoDB" id="498204at2759"/>
<dbReference type="InterPro" id="IPR006222">
    <property type="entry name" value="GCVT_N"/>
</dbReference>
<dbReference type="InterPro" id="IPR036188">
    <property type="entry name" value="FAD/NAD-bd_sf"/>
</dbReference>
<dbReference type="Gene3D" id="3.30.70.1400">
    <property type="entry name" value="Aminomethyltransferase beta-barrel domains"/>
    <property type="match status" value="1"/>
</dbReference>
<dbReference type="SUPFAM" id="SSF51905">
    <property type="entry name" value="FAD/NAD(P)-binding domain"/>
    <property type="match status" value="1"/>
</dbReference>
<evidence type="ECO:0000259" key="3">
    <source>
        <dbReference type="Pfam" id="PF01571"/>
    </source>
</evidence>
<dbReference type="InterPro" id="IPR028896">
    <property type="entry name" value="GcvT/YgfZ/DmdA"/>
</dbReference>
<dbReference type="EMBL" id="CAIIXF020000007">
    <property type="protein sequence ID" value="CAH1789183.1"/>
    <property type="molecule type" value="Genomic_DNA"/>
</dbReference>
<comment type="similarity">
    <text evidence="1">Belongs to the GcvT family.</text>
</comment>
<dbReference type="InterPro" id="IPR006076">
    <property type="entry name" value="FAD-dep_OxRdtase"/>
</dbReference>
<accession>A0A8J1TS01</accession>
<gene>
    <name evidence="6" type="ORF">OFUS_LOCUS14587</name>
</gene>
<dbReference type="InterPro" id="IPR027266">
    <property type="entry name" value="TrmE/GcvT-like"/>
</dbReference>
<feature type="domain" description="FAD dependent oxidoreductase central" evidence="5">
    <location>
        <begin position="413"/>
        <end position="464"/>
    </location>
</feature>
<evidence type="ECO:0000313" key="6">
    <source>
        <dbReference type="EMBL" id="CAH1789183.1"/>
    </source>
</evidence>
<feature type="domain" description="Aminomethyltransferase C-terminal" evidence="4">
    <location>
        <begin position="767"/>
        <end position="843"/>
    </location>
</feature>
<feature type="domain" description="GCVT N-terminal" evidence="3">
    <location>
        <begin position="470"/>
        <end position="747"/>
    </location>
</feature>
<dbReference type="GO" id="GO:0005739">
    <property type="term" value="C:mitochondrion"/>
    <property type="evidence" value="ECO:0007669"/>
    <property type="project" value="TreeGrafter"/>
</dbReference>
<name>A0A8J1TS01_OWEFU</name>
<reference evidence="6" key="1">
    <citation type="submission" date="2022-03" db="EMBL/GenBank/DDBJ databases">
        <authorList>
            <person name="Martin C."/>
        </authorList>
    </citation>
    <scope>NUCLEOTIDE SEQUENCE</scope>
</reference>
<sequence>MHLMSRVVNRWRLMQSAKRIIQPRTISSTCNLNEESTISGHVKDTAETVIIGGGVVGTSIAYHLAKAGMKDVVLLEKTELTAGSTWHAAGLTTYYHPGINVKNIHYYSLKLYEQLEAETGQEVGLHKCGSLRLATTPERVDEFKYQMARQGWNKADQWLISTEEIMEKFPLIKADDILMGLWNPGDGHIDPYSLTQALAIGARKYGASLCQSSPVHAMAQCEDGSWTVDTNEGQIKAKRVINAGGFWAREIGQMVGIDLPLVPIHHQYLVTSTIPEVAALKQELPVIRDLEGSYYLRQERTGLLAGPYEHQDKMALCDDWYDHGPPKDFGKELFQPDLDRISWNTEKAMERVPVLATGNIQSVVSGPITYTPDILPMIGPYQGLRNYWCAVGFGYGIVHAGGVGQYLTEWIMNGEPMYDLIECDPNRYSKWTDRTYCLAKCRESYGMNNAVGYPKEERFAGRPTYRTSGIYDLLKTRGADMGFHAGWEQPHWFALEGDDAGYKPSFRRSNWFKPVGREVDLVMNKAGLIDLSPFGKIKVTGKDAAAYIDHICANNLPKIGMTNISHMLTPKGRVYSELTVTRLGENDFMCITGSGSELHDLRWMEKKLHEGDFDVTLNNKTDDLACLGIAGPKSRDIISKVTSTDMSGKAFKFLHIRDLEIAGVKVKAIRISYTGELGWEMYCDKNDMKQLYTSLLEAGEEFGVGDFGGYALNSLRLDKGFRAWGSEMTTDQNPLEAGLEMFVKMDKAADFIGKAALHEIAAKPATRKLVNLIVDTKDVDPEGNESIWHGDKVVGMTTSGCYSYCINKSIAYGYVPVELSQVGNTLEVDLLGEKCTATVESGPPMLVEIARNRQKKKQ</sequence>
<dbReference type="SUPFAM" id="SSF101790">
    <property type="entry name" value="Aminomethyltransferase beta-barrel domain"/>
    <property type="match status" value="1"/>
</dbReference>
<proteinExistence type="inferred from homology"/>
<dbReference type="Gene3D" id="3.50.50.60">
    <property type="entry name" value="FAD/NAD(P)-binding domain"/>
    <property type="match status" value="1"/>
</dbReference>
<dbReference type="Pfam" id="PF08669">
    <property type="entry name" value="GCV_T_C"/>
    <property type="match status" value="1"/>
</dbReference>
<dbReference type="FunFam" id="3.30.70.1400:FF:000005">
    <property type="entry name" value="Dimethylglycine dehydrogenase, mitochondrial"/>
    <property type="match status" value="1"/>
</dbReference>
<dbReference type="Gene3D" id="3.30.9.10">
    <property type="entry name" value="D-Amino Acid Oxidase, subunit A, domain 2"/>
    <property type="match status" value="1"/>
</dbReference>
<dbReference type="SUPFAM" id="SSF103025">
    <property type="entry name" value="Folate-binding domain"/>
    <property type="match status" value="1"/>
</dbReference>
<dbReference type="InterPro" id="IPR032503">
    <property type="entry name" value="FAO_M"/>
</dbReference>
<dbReference type="Pfam" id="PF01571">
    <property type="entry name" value="GCV_T"/>
    <property type="match status" value="1"/>
</dbReference>
<protein>
    <submittedName>
        <fullName evidence="6">Uncharacterized protein</fullName>
    </submittedName>
</protein>
<dbReference type="Gene3D" id="2.40.30.110">
    <property type="entry name" value="Aminomethyltransferase beta-barrel domains"/>
    <property type="match status" value="1"/>
</dbReference>
<evidence type="ECO:0000259" key="4">
    <source>
        <dbReference type="Pfam" id="PF08669"/>
    </source>
</evidence>
<dbReference type="Gene3D" id="3.30.1360.120">
    <property type="entry name" value="Probable tRNA modification gtpase trme, domain 1"/>
    <property type="match status" value="1"/>
</dbReference>
<dbReference type="AlphaFoldDB" id="A0A8J1TS01"/>
<dbReference type="InterPro" id="IPR013977">
    <property type="entry name" value="GcvT_C"/>
</dbReference>
<dbReference type="PANTHER" id="PTHR43757:SF2">
    <property type="entry name" value="AMINOMETHYLTRANSFERASE, MITOCHONDRIAL"/>
    <property type="match status" value="1"/>
</dbReference>
<evidence type="ECO:0000313" key="7">
    <source>
        <dbReference type="Proteomes" id="UP000749559"/>
    </source>
</evidence>
<dbReference type="InterPro" id="IPR029043">
    <property type="entry name" value="GcvT/YgfZ_C"/>
</dbReference>
<organism evidence="6 7">
    <name type="scientific">Owenia fusiformis</name>
    <name type="common">Polychaete worm</name>
    <dbReference type="NCBI Taxonomy" id="6347"/>
    <lineage>
        <taxon>Eukaryota</taxon>
        <taxon>Metazoa</taxon>
        <taxon>Spiralia</taxon>
        <taxon>Lophotrochozoa</taxon>
        <taxon>Annelida</taxon>
        <taxon>Polychaeta</taxon>
        <taxon>Sedentaria</taxon>
        <taxon>Canalipalpata</taxon>
        <taxon>Sabellida</taxon>
        <taxon>Oweniida</taxon>
        <taxon>Oweniidae</taxon>
        <taxon>Owenia</taxon>
    </lineage>
</organism>
<evidence type="ECO:0000259" key="5">
    <source>
        <dbReference type="Pfam" id="PF16350"/>
    </source>
</evidence>
<dbReference type="SUPFAM" id="SSF54373">
    <property type="entry name" value="FAD-linked reductases, C-terminal domain"/>
    <property type="match status" value="1"/>
</dbReference>
<feature type="domain" description="FAD dependent oxidoreductase" evidence="2">
    <location>
        <begin position="48"/>
        <end position="410"/>
    </location>
</feature>
<dbReference type="Pfam" id="PF16350">
    <property type="entry name" value="FAO_M"/>
    <property type="match status" value="1"/>
</dbReference>
<evidence type="ECO:0000256" key="1">
    <source>
        <dbReference type="ARBA" id="ARBA00008609"/>
    </source>
</evidence>
<dbReference type="Proteomes" id="UP000749559">
    <property type="component" value="Unassembled WGS sequence"/>
</dbReference>
<comment type="caution">
    <text evidence="6">The sequence shown here is derived from an EMBL/GenBank/DDBJ whole genome shotgun (WGS) entry which is preliminary data.</text>
</comment>
<dbReference type="Pfam" id="PF01266">
    <property type="entry name" value="DAO"/>
    <property type="match status" value="1"/>
</dbReference>
<evidence type="ECO:0000259" key="2">
    <source>
        <dbReference type="Pfam" id="PF01266"/>
    </source>
</evidence>